<dbReference type="AlphaFoldDB" id="A0A1Y1JW59"/>
<evidence type="ECO:0000256" key="1">
    <source>
        <dbReference type="SAM" id="Phobius"/>
    </source>
</evidence>
<dbReference type="Proteomes" id="UP000195521">
    <property type="component" value="Unassembled WGS sequence"/>
</dbReference>
<evidence type="ECO:0008006" key="4">
    <source>
        <dbReference type="Google" id="ProtNLM"/>
    </source>
</evidence>
<keyword evidence="1" id="KW-0472">Membrane</keyword>
<feature type="transmembrane region" description="Helical" evidence="1">
    <location>
        <begin position="147"/>
        <end position="168"/>
    </location>
</feature>
<keyword evidence="1" id="KW-1133">Transmembrane helix</keyword>
<protein>
    <recommendedName>
        <fullName evidence="4">Variable surface protein</fullName>
    </recommendedName>
</protein>
<reference evidence="3" key="1">
    <citation type="submission" date="2017-04" db="EMBL/GenBank/DDBJ databases">
        <title>Plasmodium gonderi genome.</title>
        <authorList>
            <person name="Arisue N."/>
            <person name="Honma H."/>
            <person name="Kawai S."/>
            <person name="Tougan T."/>
            <person name="Tanabe K."/>
            <person name="Horii T."/>
        </authorList>
    </citation>
    <scope>NUCLEOTIDE SEQUENCE [LARGE SCALE GENOMIC DNA]</scope>
    <source>
        <strain evidence="3">ATCC 30045</strain>
    </source>
</reference>
<comment type="caution">
    <text evidence="2">The sequence shown here is derived from an EMBL/GenBank/DDBJ whole genome shotgun (WGS) entry which is preliminary data.</text>
</comment>
<proteinExistence type="predicted"/>
<evidence type="ECO:0000313" key="2">
    <source>
        <dbReference type="EMBL" id="GAW84583.1"/>
    </source>
</evidence>
<dbReference type="EMBL" id="BDQF01000474">
    <property type="protein sequence ID" value="GAW84583.1"/>
    <property type="molecule type" value="Genomic_DNA"/>
</dbReference>
<name>A0A1Y1JW59_PLAGO</name>
<keyword evidence="1" id="KW-0812">Transmembrane</keyword>
<keyword evidence="3" id="KW-1185">Reference proteome</keyword>
<gene>
    <name evidence="2" type="ORF">PGO_003820</name>
</gene>
<dbReference type="RefSeq" id="XP_028547172.1">
    <property type="nucleotide sequence ID" value="XM_028691371.1"/>
</dbReference>
<dbReference type="GeneID" id="39745391"/>
<sequence length="183" mass="21845">MKKKIENCKKLSEKCNRRTRQSVYIKRAILFIHNIDICLKTSIKWKKHNNYSIYAMLYKLFNISLNISYNVRLQKCVKLIGIYQLFIIRFIVAMEKQQQSDELFPQTYLKLNESSANQEVLKLLDLINVKLIPFCRHIIPCEYCKKYYIATVISIVTFIFVILFFQYICIKLNCNSFKGKNMI</sequence>
<accession>A0A1Y1JW59</accession>
<organism evidence="2 3">
    <name type="scientific">Plasmodium gonderi</name>
    <dbReference type="NCBI Taxonomy" id="77519"/>
    <lineage>
        <taxon>Eukaryota</taxon>
        <taxon>Sar</taxon>
        <taxon>Alveolata</taxon>
        <taxon>Apicomplexa</taxon>
        <taxon>Aconoidasida</taxon>
        <taxon>Haemosporida</taxon>
        <taxon>Plasmodiidae</taxon>
        <taxon>Plasmodium</taxon>
        <taxon>Plasmodium (Plasmodium)</taxon>
    </lineage>
</organism>
<evidence type="ECO:0000313" key="3">
    <source>
        <dbReference type="Proteomes" id="UP000195521"/>
    </source>
</evidence>